<organism evidence="3 4">
    <name type="scientific">Podospora pseudocomata</name>
    <dbReference type="NCBI Taxonomy" id="2093779"/>
    <lineage>
        <taxon>Eukaryota</taxon>
        <taxon>Fungi</taxon>
        <taxon>Dikarya</taxon>
        <taxon>Ascomycota</taxon>
        <taxon>Pezizomycotina</taxon>
        <taxon>Sordariomycetes</taxon>
        <taxon>Sordariomycetidae</taxon>
        <taxon>Sordariales</taxon>
        <taxon>Podosporaceae</taxon>
        <taxon>Podospora</taxon>
    </lineage>
</organism>
<dbReference type="Proteomes" id="UP001323405">
    <property type="component" value="Unassembled WGS sequence"/>
</dbReference>
<dbReference type="GeneID" id="87902394"/>
<keyword evidence="2" id="KW-0442">Lipid degradation</keyword>
<evidence type="ECO:0000313" key="3">
    <source>
        <dbReference type="EMBL" id="KAK4659561.1"/>
    </source>
</evidence>
<name>A0ABR0GV46_9PEZI</name>
<dbReference type="Gene3D" id="3.40.1090.10">
    <property type="entry name" value="Cytosolic phospholipase A2 catalytic domain"/>
    <property type="match status" value="2"/>
</dbReference>
<dbReference type="Gene3D" id="3.40.50.300">
    <property type="entry name" value="P-loop containing nucleotide triphosphate hydrolases"/>
    <property type="match status" value="1"/>
</dbReference>
<evidence type="ECO:0000313" key="4">
    <source>
        <dbReference type="Proteomes" id="UP001323405"/>
    </source>
</evidence>
<keyword evidence="2" id="KW-0443">Lipid metabolism</keyword>
<protein>
    <recommendedName>
        <fullName evidence="5">PNPLA domain-containing protein</fullName>
    </recommendedName>
</protein>
<dbReference type="EMBL" id="JAFFHA010000001">
    <property type="protein sequence ID" value="KAK4659561.1"/>
    <property type="molecule type" value="Genomic_DNA"/>
</dbReference>
<gene>
    <name evidence="3" type="ORF">QC762_0010010</name>
</gene>
<dbReference type="RefSeq" id="XP_062748532.1">
    <property type="nucleotide sequence ID" value="XM_062882895.1"/>
</dbReference>
<dbReference type="SUPFAM" id="SSF52540">
    <property type="entry name" value="P-loop containing nucleoside triphosphate hydrolases"/>
    <property type="match status" value="1"/>
</dbReference>
<sequence length="511" mass="57141">MSNMGSRTKDDEPVNLLSLDGGGVRGVSSLVILDRIMEKIQRRDGLEEIPKPCDYFDMIAGTSLSQSCWGRLRMSTTEALKAYDDCAASIFNKKNRKTGQVSDKYKSTALKEAVQNLVKERGMGEMMRDPENPKKGKVIVCVMPADSVATGETKLELGAGVRKGLFIDAAVGFNNPANYLLKEALDEFGSRRRFGCLISIGTGTKSTETVRVKTGFKNYTKAWEQLQGLIGMVKNVATDTETSHKQIHDRFSRFPGSYHRFNVPDGAKEVELDEYKKIPQLKALTRDYLGGDSVGRQIREVVEGLGARGRFKHGLTLGHAYFPDSDQLFLSDRSKAMGIPSSFFIGRQDVLNKIDQVFCERDTGGVPRREFLLWGIGGVGKSEVALKAAENLDGSFKYIFYVDGSERSTIIHSYAEISKRYNLGGTNPETMFHMALEWMGRLADEWLLIFDDCNLSERAGFIPGRGKGNIIYTSRFNGLEHNFPAHLVYHVEPLAERDAVELFWELLVSWM</sequence>
<dbReference type="SUPFAM" id="SSF52151">
    <property type="entry name" value="FabD/lysophospholipase-like"/>
    <property type="match status" value="1"/>
</dbReference>
<dbReference type="InterPro" id="IPR016035">
    <property type="entry name" value="Acyl_Trfase/lysoPLipase"/>
</dbReference>
<keyword evidence="4" id="KW-1185">Reference proteome</keyword>
<evidence type="ECO:0000256" key="1">
    <source>
        <dbReference type="ARBA" id="ARBA00022801"/>
    </source>
</evidence>
<dbReference type="InterPro" id="IPR027417">
    <property type="entry name" value="P-loop_NTPase"/>
</dbReference>
<evidence type="ECO:0008006" key="5">
    <source>
        <dbReference type="Google" id="ProtNLM"/>
    </source>
</evidence>
<proteinExistence type="predicted"/>
<dbReference type="PANTHER" id="PTHR24185:SF1">
    <property type="entry name" value="CALCIUM-INDEPENDENT PHOSPHOLIPASE A2-GAMMA"/>
    <property type="match status" value="1"/>
</dbReference>
<dbReference type="PANTHER" id="PTHR24185">
    <property type="entry name" value="CALCIUM-INDEPENDENT PHOSPHOLIPASE A2-GAMMA"/>
    <property type="match status" value="1"/>
</dbReference>
<keyword evidence="1" id="KW-0378">Hydrolase</keyword>
<reference evidence="3 4" key="1">
    <citation type="journal article" date="2023" name="bioRxiv">
        <title>High-quality genome assemblies of four members of thePodospora anserinaspecies complex.</title>
        <authorList>
            <person name="Ament-Velasquez S.L."/>
            <person name="Vogan A.A."/>
            <person name="Wallerman O."/>
            <person name="Hartmann F."/>
            <person name="Gautier V."/>
            <person name="Silar P."/>
            <person name="Giraud T."/>
            <person name="Johannesson H."/>
        </authorList>
    </citation>
    <scope>NUCLEOTIDE SEQUENCE [LARGE SCALE GENOMIC DNA]</scope>
    <source>
        <strain evidence="3 4">CBS 415.72m</strain>
    </source>
</reference>
<comment type="caution">
    <text evidence="3">The sequence shown here is derived from an EMBL/GenBank/DDBJ whole genome shotgun (WGS) entry which is preliminary data.</text>
</comment>
<evidence type="ECO:0000256" key="2">
    <source>
        <dbReference type="ARBA" id="ARBA00022963"/>
    </source>
</evidence>
<accession>A0ABR0GV46</accession>